<dbReference type="Proteomes" id="UP000323930">
    <property type="component" value="Unassembled WGS sequence"/>
</dbReference>
<evidence type="ECO:0000256" key="1">
    <source>
        <dbReference type="ARBA" id="ARBA00009625"/>
    </source>
</evidence>
<comment type="caution">
    <text evidence="2">The sequence shown here is derived from an EMBL/GenBank/DDBJ whole genome shotgun (WGS) entry which is preliminary data.</text>
</comment>
<dbReference type="InterPro" id="IPR005129">
    <property type="entry name" value="GTPase_ArgK"/>
</dbReference>
<dbReference type="SUPFAM" id="SSF52540">
    <property type="entry name" value="P-loop containing nucleoside triphosphate hydrolases"/>
    <property type="match status" value="1"/>
</dbReference>
<evidence type="ECO:0000313" key="2">
    <source>
        <dbReference type="EMBL" id="TYA77542.1"/>
    </source>
</evidence>
<reference evidence="2 3" key="1">
    <citation type="submission" date="2019-08" db="EMBL/GenBank/DDBJ databases">
        <title>Seonamhaeicola sediminis sp. nov., isolated from marine sediment.</title>
        <authorList>
            <person name="Cao W.R."/>
        </authorList>
    </citation>
    <scope>NUCLEOTIDE SEQUENCE [LARGE SCALE GENOMIC DNA]</scope>
    <source>
        <strain evidence="2 3">B011</strain>
    </source>
</reference>
<dbReference type="Gene3D" id="1.20.5.170">
    <property type="match status" value="1"/>
</dbReference>
<dbReference type="InterPro" id="IPR027417">
    <property type="entry name" value="P-loop_NTPase"/>
</dbReference>
<name>A0A5D0I6P8_9FLAO</name>
<evidence type="ECO:0000313" key="3">
    <source>
        <dbReference type="Proteomes" id="UP000323930"/>
    </source>
</evidence>
<dbReference type="AlphaFoldDB" id="A0A5D0I6P8"/>
<protein>
    <submittedName>
        <fullName evidence="2">Methylmalonyl Co-A mutase-associated GTPase MeaB</fullName>
    </submittedName>
</protein>
<dbReference type="Gene3D" id="3.40.50.300">
    <property type="entry name" value="P-loop containing nucleotide triphosphate hydrolases"/>
    <property type="match status" value="1"/>
</dbReference>
<sequence length="119" mass="12875">MTKQKKTALHKNKGVSATEITNKNAIEKLKAKRNKQLDSNALVTAILNKDITALSRAITLVESKNPNHLQNAKNIIKACLPHANNSVRIGITGVPGVGKSTFIETFGKYLTSQGKRVAV</sequence>
<dbReference type="GO" id="GO:0005737">
    <property type="term" value="C:cytoplasm"/>
    <property type="evidence" value="ECO:0007669"/>
    <property type="project" value="TreeGrafter"/>
</dbReference>
<organism evidence="2 3">
    <name type="scientific">Seonamhaeicola marinus</name>
    <dbReference type="NCBI Taxonomy" id="1912246"/>
    <lineage>
        <taxon>Bacteria</taxon>
        <taxon>Pseudomonadati</taxon>
        <taxon>Bacteroidota</taxon>
        <taxon>Flavobacteriia</taxon>
        <taxon>Flavobacteriales</taxon>
        <taxon>Flavobacteriaceae</taxon>
    </lineage>
</organism>
<dbReference type="EMBL" id="VSDQ01000607">
    <property type="protein sequence ID" value="TYA77542.1"/>
    <property type="molecule type" value="Genomic_DNA"/>
</dbReference>
<accession>A0A5D0I6P8</accession>
<gene>
    <name evidence="2" type="ORF">FUA24_10780</name>
</gene>
<dbReference type="GO" id="GO:0003924">
    <property type="term" value="F:GTPase activity"/>
    <property type="evidence" value="ECO:0007669"/>
    <property type="project" value="InterPro"/>
</dbReference>
<dbReference type="Pfam" id="PF03308">
    <property type="entry name" value="MeaB"/>
    <property type="match status" value="1"/>
</dbReference>
<keyword evidence="3" id="KW-1185">Reference proteome</keyword>
<comment type="similarity">
    <text evidence="1">Belongs to the SIMIBI class G3E GTPase family. ArgK/MeaB subfamily.</text>
</comment>
<feature type="non-terminal residue" evidence="2">
    <location>
        <position position="119"/>
    </location>
</feature>
<dbReference type="PANTHER" id="PTHR23408">
    <property type="entry name" value="METHYLMALONYL-COA MUTASE"/>
    <property type="match status" value="1"/>
</dbReference>
<dbReference type="GO" id="GO:0005525">
    <property type="term" value="F:GTP binding"/>
    <property type="evidence" value="ECO:0007669"/>
    <property type="project" value="InterPro"/>
</dbReference>
<dbReference type="PANTHER" id="PTHR23408:SF3">
    <property type="entry name" value="METHYLMALONIC ACIDURIA TYPE A PROTEIN, MITOCHONDRIAL"/>
    <property type="match status" value="1"/>
</dbReference>
<proteinExistence type="inferred from homology"/>